<feature type="region of interest" description="Disordered" evidence="1">
    <location>
        <begin position="92"/>
        <end position="120"/>
    </location>
</feature>
<proteinExistence type="predicted"/>
<feature type="compositionally biased region" description="Basic and acidic residues" evidence="1">
    <location>
        <begin position="46"/>
        <end position="59"/>
    </location>
</feature>
<sequence length="130" mass="14287">MGVSVSRRIEARTRQVQQATQVVAAFREASSDGSKQFTSPVPTAEEGSRRGPGEADGREVAYTDTSSAWAMLQTGVHPKDINVGALPKKILRNVKNNKPRGRSNGKVHNSTQWDNHQDNTIVIPYETTEQ</sequence>
<protein>
    <submittedName>
        <fullName evidence="2">Uncharacterized protein</fullName>
    </submittedName>
</protein>
<accession>C3ZX36</accession>
<dbReference type="InParanoid" id="C3ZX36"/>
<organism>
    <name type="scientific">Branchiostoma floridae</name>
    <name type="common">Florida lancelet</name>
    <name type="synonym">Amphioxus</name>
    <dbReference type="NCBI Taxonomy" id="7739"/>
    <lineage>
        <taxon>Eukaryota</taxon>
        <taxon>Metazoa</taxon>
        <taxon>Chordata</taxon>
        <taxon>Cephalochordata</taxon>
        <taxon>Leptocardii</taxon>
        <taxon>Amphioxiformes</taxon>
        <taxon>Branchiostomatidae</taxon>
        <taxon>Branchiostoma</taxon>
    </lineage>
</organism>
<feature type="compositionally biased region" description="Polar residues" evidence="1">
    <location>
        <begin position="31"/>
        <end position="41"/>
    </location>
</feature>
<evidence type="ECO:0000256" key="1">
    <source>
        <dbReference type="SAM" id="MobiDB-lite"/>
    </source>
</evidence>
<feature type="region of interest" description="Disordered" evidence="1">
    <location>
        <begin position="27"/>
        <end position="59"/>
    </location>
</feature>
<feature type="compositionally biased region" description="Basic residues" evidence="1">
    <location>
        <begin position="92"/>
        <end position="105"/>
    </location>
</feature>
<feature type="non-terminal residue" evidence="2">
    <location>
        <position position="130"/>
    </location>
</feature>
<dbReference type="EMBL" id="GG666707">
    <property type="protein sequence ID" value="EEN42914.1"/>
    <property type="molecule type" value="Genomic_DNA"/>
</dbReference>
<reference evidence="2" key="1">
    <citation type="journal article" date="2008" name="Nature">
        <title>The amphioxus genome and the evolution of the chordate karyotype.</title>
        <authorList>
            <consortium name="US DOE Joint Genome Institute (JGI-PGF)"/>
            <person name="Putnam N.H."/>
            <person name="Butts T."/>
            <person name="Ferrier D.E.K."/>
            <person name="Furlong R.F."/>
            <person name="Hellsten U."/>
            <person name="Kawashima T."/>
            <person name="Robinson-Rechavi M."/>
            <person name="Shoguchi E."/>
            <person name="Terry A."/>
            <person name="Yu J.-K."/>
            <person name="Benito-Gutierrez E.L."/>
            <person name="Dubchak I."/>
            <person name="Garcia-Fernandez J."/>
            <person name="Gibson-Brown J.J."/>
            <person name="Grigoriev I.V."/>
            <person name="Horton A.C."/>
            <person name="de Jong P.J."/>
            <person name="Jurka J."/>
            <person name="Kapitonov V.V."/>
            <person name="Kohara Y."/>
            <person name="Kuroki Y."/>
            <person name="Lindquist E."/>
            <person name="Lucas S."/>
            <person name="Osoegawa K."/>
            <person name="Pennacchio L.A."/>
            <person name="Salamov A.A."/>
            <person name="Satou Y."/>
            <person name="Sauka-Spengler T."/>
            <person name="Schmutz J."/>
            <person name="Shin-I T."/>
            <person name="Toyoda A."/>
            <person name="Bronner-Fraser M."/>
            <person name="Fujiyama A."/>
            <person name="Holland L.Z."/>
            <person name="Holland P.W.H."/>
            <person name="Satoh N."/>
            <person name="Rokhsar D.S."/>
        </authorList>
    </citation>
    <scope>NUCLEOTIDE SEQUENCE [LARGE SCALE GENOMIC DNA]</scope>
    <source>
        <strain evidence="2">S238N-H82</strain>
        <tissue evidence="2">Testes</tissue>
    </source>
</reference>
<feature type="compositionally biased region" description="Polar residues" evidence="1">
    <location>
        <begin position="106"/>
        <end position="120"/>
    </location>
</feature>
<gene>
    <name evidence="2" type="ORF">BRAFLDRAFT_102003</name>
</gene>
<dbReference type="AlphaFoldDB" id="C3ZX36"/>
<evidence type="ECO:0000313" key="2">
    <source>
        <dbReference type="EMBL" id="EEN42914.1"/>
    </source>
</evidence>
<name>C3ZX36_BRAFL</name>